<evidence type="ECO:0000313" key="3">
    <source>
        <dbReference type="Proteomes" id="UP000243978"/>
    </source>
</evidence>
<dbReference type="Proteomes" id="UP000243978">
    <property type="component" value="Unassembled WGS sequence"/>
</dbReference>
<feature type="transmembrane region" description="Helical" evidence="1">
    <location>
        <begin position="7"/>
        <end position="28"/>
    </location>
</feature>
<evidence type="ECO:0000256" key="1">
    <source>
        <dbReference type="SAM" id="Phobius"/>
    </source>
</evidence>
<organism evidence="2 3">
    <name type="scientific">Litoreibacter ponti</name>
    <dbReference type="NCBI Taxonomy" id="1510457"/>
    <lineage>
        <taxon>Bacteria</taxon>
        <taxon>Pseudomonadati</taxon>
        <taxon>Pseudomonadota</taxon>
        <taxon>Alphaproteobacteria</taxon>
        <taxon>Rhodobacterales</taxon>
        <taxon>Roseobacteraceae</taxon>
        <taxon>Litoreibacter</taxon>
    </lineage>
</organism>
<dbReference type="EMBL" id="QBKS01000002">
    <property type="protein sequence ID" value="PTX54018.1"/>
    <property type="molecule type" value="Genomic_DNA"/>
</dbReference>
<dbReference type="RefSeq" id="WP_107846389.1">
    <property type="nucleotide sequence ID" value="NZ_QBKS01000002.1"/>
</dbReference>
<gene>
    <name evidence="2" type="ORF">C8N43_2823</name>
</gene>
<proteinExistence type="predicted"/>
<accession>A0A2T6BD65</accession>
<keyword evidence="1" id="KW-0472">Membrane</keyword>
<name>A0A2T6BD65_9RHOB</name>
<feature type="transmembrane region" description="Helical" evidence="1">
    <location>
        <begin position="120"/>
        <end position="140"/>
    </location>
</feature>
<evidence type="ECO:0000313" key="2">
    <source>
        <dbReference type="EMBL" id="PTX54018.1"/>
    </source>
</evidence>
<keyword evidence="3" id="KW-1185">Reference proteome</keyword>
<evidence type="ECO:0008006" key="4">
    <source>
        <dbReference type="Google" id="ProtNLM"/>
    </source>
</evidence>
<keyword evidence="1" id="KW-1133">Transmembrane helix</keyword>
<keyword evidence="1" id="KW-0812">Transmembrane</keyword>
<sequence length="162" mass="18657">MEFITRAITVFKYLAIACFVWFAGALFFGDATHFRDRSQPAQLIVLEVQSKRSVGGAWSYRPVLALETAASPREEYVGKNWWLHFKPHQPGDVVSGRYDPDRGDMRSDKMLTRTIWSGRIAKLVGVLIALQAVLILFGISEDRMPLRLRRRSDRWRGLRLSF</sequence>
<protein>
    <recommendedName>
        <fullName evidence="4">DUF3592 domain-containing protein</fullName>
    </recommendedName>
</protein>
<reference evidence="2 3" key="1">
    <citation type="submission" date="2018-04" db="EMBL/GenBank/DDBJ databases">
        <title>Genomic Encyclopedia of Archaeal and Bacterial Type Strains, Phase II (KMG-II): from individual species to whole genera.</title>
        <authorList>
            <person name="Goeker M."/>
        </authorList>
    </citation>
    <scope>NUCLEOTIDE SEQUENCE [LARGE SCALE GENOMIC DNA]</scope>
    <source>
        <strain evidence="2 3">DSM 100977</strain>
    </source>
</reference>
<dbReference type="OrthoDB" id="7871725at2"/>
<comment type="caution">
    <text evidence="2">The sequence shown here is derived from an EMBL/GenBank/DDBJ whole genome shotgun (WGS) entry which is preliminary data.</text>
</comment>
<dbReference type="AlphaFoldDB" id="A0A2T6BD65"/>